<sequence>MMQVDFRRRKGRGVFEVGIEENILAILDDAQEAQYSHDNSLAFLEAVRATSVAADDGIPPTIKLVAAVFRIFRTGKSLELIITSSQLLNELEQKFPRVFVDEGALELSSGSQPRLIVDEQAWSPFALNLDSDRVTSNESPACPIDTLGFYLLIQELAGAVNDSNVQLQDIRYLRSMLLFQYLVNVIEVEFLARNRIYEETMQWTILRESTLNILLNSRRVNYKSLVKDCLSIICGLHKIHASSNDFLEDSAAKSSKDSQISLAFASLEVEVEACVAVQKLMITITKLDELKKQADLKGFTTRADGVRTPLVEIVVNELTYDNEILSPVLQVLDHPRWKLELVLQYFAKYITRPAVRTRRGTEPEEDATFYGTLRSFTNISSAKSVIKKIGSEALQLLLAHGFLAQISLPRKCSKSEALLYSILEVSLLEICREMISAFNNLRKAYSHLEILPIAKEALFVASTILSTKS</sequence>
<dbReference type="EMBL" id="JAXQNO010000012">
    <property type="protein sequence ID" value="KAK4786780.1"/>
    <property type="molecule type" value="Genomic_DNA"/>
</dbReference>
<dbReference type="Proteomes" id="UP001346149">
    <property type="component" value="Unassembled WGS sequence"/>
</dbReference>
<dbReference type="GO" id="GO:0000976">
    <property type="term" value="F:transcription cis-regulatory region binding"/>
    <property type="evidence" value="ECO:0007669"/>
    <property type="project" value="TreeGrafter"/>
</dbReference>
<dbReference type="InterPro" id="IPR034561">
    <property type="entry name" value="SNI1"/>
</dbReference>
<reference evidence="1 2" key="1">
    <citation type="journal article" date="2023" name="Hortic Res">
        <title>Pangenome of water caltrop reveals structural variations and asymmetric subgenome divergence after allopolyploidization.</title>
        <authorList>
            <person name="Zhang X."/>
            <person name="Chen Y."/>
            <person name="Wang L."/>
            <person name="Yuan Y."/>
            <person name="Fang M."/>
            <person name="Shi L."/>
            <person name="Lu R."/>
            <person name="Comes H.P."/>
            <person name="Ma Y."/>
            <person name="Chen Y."/>
            <person name="Huang G."/>
            <person name="Zhou Y."/>
            <person name="Zheng Z."/>
            <person name="Qiu Y."/>
        </authorList>
    </citation>
    <scope>NUCLEOTIDE SEQUENCE [LARGE SCALE GENOMIC DNA]</scope>
    <source>
        <strain evidence="1">F231</strain>
    </source>
</reference>
<dbReference type="GO" id="GO:0006974">
    <property type="term" value="P:DNA damage response"/>
    <property type="evidence" value="ECO:0007669"/>
    <property type="project" value="InterPro"/>
</dbReference>
<name>A0AAN7LJV8_TRANT</name>
<comment type="caution">
    <text evidence="1">The sequence shown here is derived from an EMBL/GenBank/DDBJ whole genome shotgun (WGS) entry which is preliminary data.</text>
</comment>
<gene>
    <name evidence="1" type="ORF">SAY86_010613</name>
</gene>
<dbReference type="AlphaFoldDB" id="A0AAN7LJV8"/>
<evidence type="ECO:0008006" key="3">
    <source>
        <dbReference type="Google" id="ProtNLM"/>
    </source>
</evidence>
<proteinExistence type="predicted"/>
<dbReference type="GO" id="GO:0045892">
    <property type="term" value="P:negative regulation of DNA-templated transcription"/>
    <property type="evidence" value="ECO:0007669"/>
    <property type="project" value="InterPro"/>
</dbReference>
<organism evidence="1 2">
    <name type="scientific">Trapa natans</name>
    <name type="common">Water chestnut</name>
    <dbReference type="NCBI Taxonomy" id="22666"/>
    <lineage>
        <taxon>Eukaryota</taxon>
        <taxon>Viridiplantae</taxon>
        <taxon>Streptophyta</taxon>
        <taxon>Embryophyta</taxon>
        <taxon>Tracheophyta</taxon>
        <taxon>Spermatophyta</taxon>
        <taxon>Magnoliopsida</taxon>
        <taxon>eudicotyledons</taxon>
        <taxon>Gunneridae</taxon>
        <taxon>Pentapetalae</taxon>
        <taxon>rosids</taxon>
        <taxon>malvids</taxon>
        <taxon>Myrtales</taxon>
        <taxon>Lythraceae</taxon>
        <taxon>Trapa</taxon>
    </lineage>
</organism>
<dbReference type="PANTHER" id="PTHR37243:SF2">
    <property type="entry name" value="NEGATIVE REGULATOR OF SYSTEMIC ACQUIRED RESISTANCE SNI1"/>
    <property type="match status" value="1"/>
</dbReference>
<keyword evidence="2" id="KW-1185">Reference proteome</keyword>
<evidence type="ECO:0000313" key="2">
    <source>
        <dbReference type="Proteomes" id="UP001346149"/>
    </source>
</evidence>
<accession>A0AAN7LJV8</accession>
<dbReference type="GO" id="GO:0010113">
    <property type="term" value="P:negative regulation of systemic acquired resistance"/>
    <property type="evidence" value="ECO:0007669"/>
    <property type="project" value="TreeGrafter"/>
</dbReference>
<evidence type="ECO:0000313" key="1">
    <source>
        <dbReference type="EMBL" id="KAK4786780.1"/>
    </source>
</evidence>
<protein>
    <recommendedName>
        <fullName evidence="3">Negative regulator of systemic acquired resistance SNI1</fullName>
    </recommendedName>
</protein>
<dbReference type="PANTHER" id="PTHR37243">
    <property type="entry name" value="NEGATIVE REGULATOR OF SYSTEMIC ACQUIRED RESISTANCE SNI1"/>
    <property type="match status" value="1"/>
</dbReference>
<dbReference type="GO" id="GO:0030915">
    <property type="term" value="C:Smc5-Smc6 complex"/>
    <property type="evidence" value="ECO:0007669"/>
    <property type="project" value="InterPro"/>
</dbReference>
<dbReference type="GO" id="GO:0005634">
    <property type="term" value="C:nucleus"/>
    <property type="evidence" value="ECO:0007669"/>
    <property type="project" value="InterPro"/>
</dbReference>